<comment type="caution">
    <text evidence="2">The sequence shown here is derived from an EMBL/GenBank/DDBJ whole genome shotgun (WGS) entry which is preliminary data.</text>
</comment>
<proteinExistence type="predicted"/>
<dbReference type="AlphaFoldDB" id="A0AAN7TGN4"/>
<reference evidence="2" key="1">
    <citation type="submission" date="2023-08" db="EMBL/GenBank/DDBJ databases">
        <title>Black Yeasts Isolated from many extreme environments.</title>
        <authorList>
            <person name="Coleine C."/>
            <person name="Stajich J.E."/>
            <person name="Selbmann L."/>
        </authorList>
    </citation>
    <scope>NUCLEOTIDE SEQUENCE</scope>
    <source>
        <strain evidence="2">CCFEE 5401</strain>
    </source>
</reference>
<organism evidence="2 3">
    <name type="scientific">Meristemomyces frigidus</name>
    <dbReference type="NCBI Taxonomy" id="1508187"/>
    <lineage>
        <taxon>Eukaryota</taxon>
        <taxon>Fungi</taxon>
        <taxon>Dikarya</taxon>
        <taxon>Ascomycota</taxon>
        <taxon>Pezizomycotina</taxon>
        <taxon>Dothideomycetes</taxon>
        <taxon>Dothideomycetidae</taxon>
        <taxon>Mycosphaerellales</taxon>
        <taxon>Teratosphaeriaceae</taxon>
        <taxon>Meristemomyces</taxon>
    </lineage>
</organism>
<gene>
    <name evidence="2" type="ORF">LTR62_005769</name>
</gene>
<accession>A0AAN7TGN4</accession>
<feature type="chain" id="PRO_5042935593" evidence="1">
    <location>
        <begin position="17"/>
        <end position="161"/>
    </location>
</feature>
<protein>
    <submittedName>
        <fullName evidence="2">Uncharacterized protein</fullName>
    </submittedName>
</protein>
<evidence type="ECO:0000313" key="3">
    <source>
        <dbReference type="Proteomes" id="UP001310890"/>
    </source>
</evidence>
<name>A0AAN7TGN4_9PEZI</name>
<dbReference type="EMBL" id="JAVRRL010000048">
    <property type="protein sequence ID" value="KAK5110576.1"/>
    <property type="molecule type" value="Genomic_DNA"/>
</dbReference>
<dbReference type="Proteomes" id="UP001310890">
    <property type="component" value="Unassembled WGS sequence"/>
</dbReference>
<keyword evidence="1" id="KW-0732">Signal</keyword>
<evidence type="ECO:0000313" key="2">
    <source>
        <dbReference type="EMBL" id="KAK5110576.1"/>
    </source>
</evidence>
<sequence>MQSITLLLTLFGLASSALPTNSLLPKDAHCENDCNDTTAYCTPSGTFASSSDLQKMVNDYCAVHVGTTVHAGTTQSATYSLKDGINSFLAIRNYGTGVWVFDQNVCSWGFGGVLTGCENSVDASQGGYAQMAGKDLTFVIGIDGNESILGDLCNVQKLNWC</sequence>
<evidence type="ECO:0000256" key="1">
    <source>
        <dbReference type="SAM" id="SignalP"/>
    </source>
</evidence>
<feature type="signal peptide" evidence="1">
    <location>
        <begin position="1"/>
        <end position="16"/>
    </location>
</feature>